<evidence type="ECO:0000256" key="1">
    <source>
        <dbReference type="ARBA" id="ARBA00004496"/>
    </source>
</evidence>
<keyword evidence="2" id="KW-0963">Cytoplasm</keyword>
<dbReference type="CDD" id="cd00383">
    <property type="entry name" value="trans_reg_C"/>
    <property type="match status" value="1"/>
</dbReference>
<dbReference type="KEGG" id="tbd:Tbd_1287"/>
<comment type="subcellular location">
    <subcellularLocation>
        <location evidence="1">Cytoplasm</location>
    </subcellularLocation>
</comment>
<dbReference type="PROSITE" id="PS51755">
    <property type="entry name" value="OMPR_PHOB"/>
    <property type="match status" value="1"/>
</dbReference>
<evidence type="ECO:0000256" key="3">
    <source>
        <dbReference type="ARBA" id="ARBA00022553"/>
    </source>
</evidence>
<feature type="modified residue" description="4-aspartylphosphate" evidence="8">
    <location>
        <position position="54"/>
    </location>
</feature>
<dbReference type="SMART" id="SM00448">
    <property type="entry name" value="REC"/>
    <property type="match status" value="1"/>
</dbReference>
<dbReference type="SUPFAM" id="SSF52172">
    <property type="entry name" value="CheY-like"/>
    <property type="match status" value="1"/>
</dbReference>
<evidence type="ECO:0000256" key="5">
    <source>
        <dbReference type="ARBA" id="ARBA00023015"/>
    </source>
</evidence>
<evidence type="ECO:0000313" key="13">
    <source>
        <dbReference type="Proteomes" id="UP000008291"/>
    </source>
</evidence>
<dbReference type="Gene3D" id="3.40.50.2300">
    <property type="match status" value="1"/>
</dbReference>
<keyword evidence="5" id="KW-0805">Transcription regulation</keyword>
<dbReference type="AlphaFoldDB" id="Q3SJC4"/>
<dbReference type="PANTHER" id="PTHR48111">
    <property type="entry name" value="REGULATOR OF RPOS"/>
    <property type="match status" value="1"/>
</dbReference>
<dbReference type="InterPro" id="IPR039420">
    <property type="entry name" value="WalR-like"/>
</dbReference>
<reference evidence="12 13" key="1">
    <citation type="journal article" date="2006" name="J. Bacteriol.">
        <title>The genome sequence of the obligately chemolithoautotrophic, facultatively anaerobic bacterium Thiobacillus denitrificans.</title>
        <authorList>
            <person name="Beller H.R."/>
            <person name="Chain P.S."/>
            <person name="Letain T.E."/>
            <person name="Chakicherla A."/>
            <person name="Larimer F.W."/>
            <person name="Richardson P.M."/>
            <person name="Coleman M.A."/>
            <person name="Wood A.P."/>
            <person name="Kelly D.P."/>
        </authorList>
    </citation>
    <scope>NUCLEOTIDE SEQUENCE [LARGE SCALE GENOMIC DNA]</scope>
    <source>
        <strain evidence="12 13">ATCC 25259</strain>
    </source>
</reference>
<feature type="domain" description="Response regulatory" evidence="10">
    <location>
        <begin position="5"/>
        <end position="118"/>
    </location>
</feature>
<dbReference type="PROSITE" id="PS50110">
    <property type="entry name" value="RESPONSE_REGULATORY"/>
    <property type="match status" value="1"/>
</dbReference>
<dbReference type="GO" id="GO:0006355">
    <property type="term" value="P:regulation of DNA-templated transcription"/>
    <property type="evidence" value="ECO:0007669"/>
    <property type="project" value="InterPro"/>
</dbReference>
<dbReference type="InterPro" id="IPR036388">
    <property type="entry name" value="WH-like_DNA-bd_sf"/>
</dbReference>
<dbReference type="InterPro" id="IPR001789">
    <property type="entry name" value="Sig_transdc_resp-reg_receiver"/>
</dbReference>
<feature type="domain" description="OmpR/PhoB-type" evidence="11">
    <location>
        <begin position="127"/>
        <end position="226"/>
    </location>
</feature>
<dbReference type="Gene3D" id="6.10.250.690">
    <property type="match status" value="1"/>
</dbReference>
<dbReference type="PANTHER" id="PTHR48111:SF4">
    <property type="entry name" value="DNA-BINDING DUAL TRANSCRIPTIONAL REGULATOR OMPR"/>
    <property type="match status" value="1"/>
</dbReference>
<dbReference type="GO" id="GO:0005829">
    <property type="term" value="C:cytosol"/>
    <property type="evidence" value="ECO:0007669"/>
    <property type="project" value="TreeGrafter"/>
</dbReference>
<accession>Q3SJC4</accession>
<keyword evidence="7" id="KW-0804">Transcription</keyword>
<dbReference type="Gene3D" id="1.10.10.10">
    <property type="entry name" value="Winged helix-like DNA-binding domain superfamily/Winged helix DNA-binding domain"/>
    <property type="match status" value="1"/>
</dbReference>
<keyword evidence="4" id="KW-0902">Two-component regulatory system</keyword>
<evidence type="ECO:0000259" key="10">
    <source>
        <dbReference type="PROSITE" id="PS50110"/>
    </source>
</evidence>
<dbReference type="EMBL" id="CP000116">
    <property type="protein sequence ID" value="AAZ97240.1"/>
    <property type="molecule type" value="Genomic_DNA"/>
</dbReference>
<dbReference type="FunFam" id="1.10.10.10:FF:000099">
    <property type="entry name" value="Two-component system response regulator TorR"/>
    <property type="match status" value="1"/>
</dbReference>
<dbReference type="Proteomes" id="UP000008291">
    <property type="component" value="Chromosome"/>
</dbReference>
<evidence type="ECO:0000256" key="7">
    <source>
        <dbReference type="ARBA" id="ARBA00023163"/>
    </source>
</evidence>
<evidence type="ECO:0000256" key="4">
    <source>
        <dbReference type="ARBA" id="ARBA00023012"/>
    </source>
</evidence>
<dbReference type="InterPro" id="IPR011006">
    <property type="entry name" value="CheY-like_superfamily"/>
</dbReference>
<dbReference type="GO" id="GO:0000156">
    <property type="term" value="F:phosphorelay response regulator activity"/>
    <property type="evidence" value="ECO:0007669"/>
    <property type="project" value="TreeGrafter"/>
</dbReference>
<dbReference type="OrthoDB" id="8544854at2"/>
<sequence>MESKRILVVDDDQELLDMVCRYLGENGLDAHAAADSVHMDAWLASSRPDLIVLDVMLPGEDGLSVVKRLKSRLDVPVLMLSARSSDVDRILGLEMGADDYLTKPFHPRELLARIHARLRRSPAPRQEDALEAGSFRLDFVRRDAYKHGQPLALSTADFSLLSLLMRHSHRVLDRTQLVDLASAMERMPFNRSIDVRVARLRRKIEDDPAQPRYIRTVRGSGYLFVPDGGDER</sequence>
<dbReference type="InterPro" id="IPR016032">
    <property type="entry name" value="Sig_transdc_resp-reg_C-effctor"/>
</dbReference>
<dbReference type="eggNOG" id="COG0745">
    <property type="taxonomic scope" value="Bacteria"/>
</dbReference>
<dbReference type="GO" id="GO:0000976">
    <property type="term" value="F:transcription cis-regulatory region binding"/>
    <property type="evidence" value="ECO:0007669"/>
    <property type="project" value="TreeGrafter"/>
</dbReference>
<evidence type="ECO:0000256" key="9">
    <source>
        <dbReference type="PROSITE-ProRule" id="PRU01091"/>
    </source>
</evidence>
<feature type="DNA-binding region" description="OmpR/PhoB-type" evidence="9">
    <location>
        <begin position="127"/>
        <end position="226"/>
    </location>
</feature>
<dbReference type="GO" id="GO:0032993">
    <property type="term" value="C:protein-DNA complex"/>
    <property type="evidence" value="ECO:0007669"/>
    <property type="project" value="TreeGrafter"/>
</dbReference>
<name>Q3SJC4_THIDA</name>
<evidence type="ECO:0000256" key="8">
    <source>
        <dbReference type="PROSITE-ProRule" id="PRU00169"/>
    </source>
</evidence>
<keyword evidence="3 8" id="KW-0597">Phosphoprotein</keyword>
<gene>
    <name evidence="12" type="ordered locus">Tbd_1287</name>
</gene>
<dbReference type="SUPFAM" id="SSF46894">
    <property type="entry name" value="C-terminal effector domain of the bipartite response regulators"/>
    <property type="match status" value="1"/>
</dbReference>
<evidence type="ECO:0000259" key="11">
    <source>
        <dbReference type="PROSITE" id="PS51755"/>
    </source>
</evidence>
<evidence type="ECO:0000313" key="12">
    <source>
        <dbReference type="EMBL" id="AAZ97240.1"/>
    </source>
</evidence>
<proteinExistence type="predicted"/>
<protein>
    <submittedName>
        <fullName evidence="12">Two component Transcriptional regulator, Winged helix family</fullName>
    </submittedName>
</protein>
<dbReference type="InterPro" id="IPR001867">
    <property type="entry name" value="OmpR/PhoB-type_DNA-bd"/>
</dbReference>
<keyword evidence="13" id="KW-1185">Reference proteome</keyword>
<keyword evidence="6 9" id="KW-0238">DNA-binding</keyword>
<dbReference type="HOGENOM" id="CLU_000445_30_4_4"/>
<evidence type="ECO:0000256" key="6">
    <source>
        <dbReference type="ARBA" id="ARBA00023125"/>
    </source>
</evidence>
<dbReference type="STRING" id="292415.Tbd_1287"/>
<dbReference type="Pfam" id="PF00072">
    <property type="entry name" value="Response_reg"/>
    <property type="match status" value="1"/>
</dbReference>
<evidence type="ECO:0000256" key="2">
    <source>
        <dbReference type="ARBA" id="ARBA00022490"/>
    </source>
</evidence>
<organism evidence="12 13">
    <name type="scientific">Thiobacillus denitrificans (strain ATCC 25259 / T1)</name>
    <dbReference type="NCBI Taxonomy" id="292415"/>
    <lineage>
        <taxon>Bacteria</taxon>
        <taxon>Pseudomonadati</taxon>
        <taxon>Pseudomonadota</taxon>
        <taxon>Betaproteobacteria</taxon>
        <taxon>Nitrosomonadales</taxon>
        <taxon>Thiobacillaceae</taxon>
        <taxon>Thiobacillus</taxon>
    </lineage>
</organism>
<dbReference type="Pfam" id="PF00486">
    <property type="entry name" value="Trans_reg_C"/>
    <property type="match status" value="1"/>
</dbReference>
<dbReference type="SMART" id="SM00862">
    <property type="entry name" value="Trans_reg_C"/>
    <property type="match status" value="1"/>
</dbReference>